<evidence type="ECO:0000313" key="4">
    <source>
        <dbReference type="Proteomes" id="UP001165369"/>
    </source>
</evidence>
<dbReference type="PANTHER" id="PTHR12526">
    <property type="entry name" value="GLYCOSYLTRANSFERASE"/>
    <property type="match status" value="1"/>
</dbReference>
<gene>
    <name evidence="3" type="ORF">M8009_03870</name>
</gene>
<reference evidence="3" key="1">
    <citation type="submission" date="2022-05" db="EMBL/GenBank/DDBJ databases">
        <title>Halomonas geminus sp. nov. and Halomonas llamarensis sp. nov. isolated from high-altitude salars of the Atacama Desert.</title>
        <authorList>
            <person name="Hintersatz C."/>
            <person name="Rojas L.A."/>
            <person name="Wei T.-S."/>
            <person name="Kutschke S."/>
            <person name="Lehmann F."/>
            <person name="Jain R."/>
            <person name="Pollmann K."/>
        </authorList>
    </citation>
    <scope>NUCLEOTIDE SEQUENCE</scope>
    <source>
        <strain evidence="3">ATCH28</strain>
    </source>
</reference>
<dbReference type="Proteomes" id="UP001165369">
    <property type="component" value="Unassembled WGS sequence"/>
</dbReference>
<feature type="domain" description="Glycosyl transferase family 1" evidence="1">
    <location>
        <begin position="186"/>
        <end position="340"/>
    </location>
</feature>
<evidence type="ECO:0000313" key="3">
    <source>
        <dbReference type="EMBL" id="MCL7939443.1"/>
    </source>
</evidence>
<feature type="domain" description="Glycosyltransferase subfamily 4-like N-terminal" evidence="2">
    <location>
        <begin position="13"/>
        <end position="170"/>
    </location>
</feature>
<dbReference type="RefSeq" id="WP_250059433.1">
    <property type="nucleotide sequence ID" value="NZ_JAMJPK010000001.1"/>
</dbReference>
<proteinExistence type="predicted"/>
<dbReference type="InterPro" id="IPR028098">
    <property type="entry name" value="Glyco_trans_4-like_N"/>
</dbReference>
<dbReference type="EC" id="2.4.-.-" evidence="3"/>
<sequence length="364" mass="39988">MKLLFVLGDISAYGGTERVTTEIAAALSEAGHEITILSLFGPAEPWFDMPDAVRVKTAGLAAAGGSLRRAAAISRFLKAEARESGADAMILVDSILFAFCVPWVWHSPVKVICWEHFNLATSHGTRMRDLARLAASRLSDRVVVLTERDAEAWRRKYRIVDRVQAIWNPIPRFPESEPVSPRPLDAPAIALAVGRLTRQKGFDVLMRAWHYLGEARNGWVLRIVGGGEEEAALKALAAELGIEDSVVFVGQVRDMAREYAAADLYVMSSRWEGLPMTLLEAQHFGLPSVSADCPTGPREVLAGGSGRLVKQEDPQALAEGLTELMSNAAERALMARAARENARRYRPDGIRQEWEAMFGELGLK</sequence>
<dbReference type="Pfam" id="PF13439">
    <property type="entry name" value="Glyco_transf_4"/>
    <property type="match status" value="1"/>
</dbReference>
<keyword evidence="3" id="KW-0328">Glycosyltransferase</keyword>
<keyword evidence="4" id="KW-1185">Reference proteome</keyword>
<dbReference type="Pfam" id="PF00534">
    <property type="entry name" value="Glycos_transf_1"/>
    <property type="match status" value="1"/>
</dbReference>
<evidence type="ECO:0000259" key="2">
    <source>
        <dbReference type="Pfam" id="PF13439"/>
    </source>
</evidence>
<comment type="caution">
    <text evidence="3">The sequence shown here is derived from an EMBL/GenBank/DDBJ whole genome shotgun (WGS) entry which is preliminary data.</text>
</comment>
<name>A0ABT0SXZ2_9GAMM</name>
<evidence type="ECO:0000259" key="1">
    <source>
        <dbReference type="Pfam" id="PF00534"/>
    </source>
</evidence>
<organism evidence="3 4">
    <name type="scientific">Halomonas gemina</name>
    <dbReference type="NCBI Taxonomy" id="2945105"/>
    <lineage>
        <taxon>Bacteria</taxon>
        <taxon>Pseudomonadati</taxon>
        <taxon>Pseudomonadota</taxon>
        <taxon>Gammaproteobacteria</taxon>
        <taxon>Oceanospirillales</taxon>
        <taxon>Halomonadaceae</taxon>
        <taxon>Halomonas</taxon>
    </lineage>
</organism>
<dbReference type="SUPFAM" id="SSF53756">
    <property type="entry name" value="UDP-Glycosyltransferase/glycogen phosphorylase"/>
    <property type="match status" value="1"/>
</dbReference>
<dbReference type="GO" id="GO:0016757">
    <property type="term" value="F:glycosyltransferase activity"/>
    <property type="evidence" value="ECO:0007669"/>
    <property type="project" value="UniProtKB-KW"/>
</dbReference>
<protein>
    <submittedName>
        <fullName evidence="3">Glycosyltransferase</fullName>
        <ecNumber evidence="3">2.4.-.-</ecNumber>
    </submittedName>
</protein>
<keyword evidence="3" id="KW-0808">Transferase</keyword>
<dbReference type="InterPro" id="IPR001296">
    <property type="entry name" value="Glyco_trans_1"/>
</dbReference>
<accession>A0ABT0SXZ2</accession>
<dbReference type="EMBL" id="JAMJPK010000001">
    <property type="protein sequence ID" value="MCL7939443.1"/>
    <property type="molecule type" value="Genomic_DNA"/>
</dbReference>
<dbReference type="Gene3D" id="3.40.50.2000">
    <property type="entry name" value="Glycogen Phosphorylase B"/>
    <property type="match status" value="2"/>
</dbReference>